<feature type="region of interest" description="Disordered" evidence="1">
    <location>
        <begin position="18"/>
        <end position="51"/>
    </location>
</feature>
<proteinExistence type="predicted"/>
<protein>
    <submittedName>
        <fullName evidence="2">Uncharacterized protein</fullName>
    </submittedName>
</protein>
<organism evidence="2 3">
    <name type="scientific">Linum tenue</name>
    <dbReference type="NCBI Taxonomy" id="586396"/>
    <lineage>
        <taxon>Eukaryota</taxon>
        <taxon>Viridiplantae</taxon>
        <taxon>Streptophyta</taxon>
        <taxon>Embryophyta</taxon>
        <taxon>Tracheophyta</taxon>
        <taxon>Spermatophyta</taxon>
        <taxon>Magnoliopsida</taxon>
        <taxon>eudicotyledons</taxon>
        <taxon>Gunneridae</taxon>
        <taxon>Pentapetalae</taxon>
        <taxon>rosids</taxon>
        <taxon>fabids</taxon>
        <taxon>Malpighiales</taxon>
        <taxon>Linaceae</taxon>
        <taxon>Linum</taxon>
    </lineage>
</organism>
<comment type="caution">
    <text evidence="2">The sequence shown here is derived from an EMBL/GenBank/DDBJ whole genome shotgun (WGS) entry which is preliminary data.</text>
</comment>
<evidence type="ECO:0000313" key="3">
    <source>
        <dbReference type="Proteomes" id="UP001154282"/>
    </source>
</evidence>
<gene>
    <name evidence="2" type="ORF">LITE_LOCUS21062</name>
</gene>
<dbReference type="EMBL" id="CAMGYJ010000005">
    <property type="protein sequence ID" value="CAI0427096.1"/>
    <property type="molecule type" value="Genomic_DNA"/>
</dbReference>
<name>A0AAV0KYR5_9ROSI</name>
<evidence type="ECO:0000256" key="1">
    <source>
        <dbReference type="SAM" id="MobiDB-lite"/>
    </source>
</evidence>
<reference evidence="2" key="1">
    <citation type="submission" date="2022-08" db="EMBL/GenBank/DDBJ databases">
        <authorList>
            <person name="Gutierrez-Valencia J."/>
        </authorList>
    </citation>
    <scope>NUCLEOTIDE SEQUENCE</scope>
</reference>
<sequence>MVQTNSTLLASCNQAGTMTPRRSLFSTPDDLPILGRGQSHETVRHKGPTTF</sequence>
<accession>A0AAV0KYR5</accession>
<dbReference type="Proteomes" id="UP001154282">
    <property type="component" value="Unassembled WGS sequence"/>
</dbReference>
<evidence type="ECO:0000313" key="2">
    <source>
        <dbReference type="EMBL" id="CAI0427096.1"/>
    </source>
</evidence>
<keyword evidence="3" id="KW-1185">Reference proteome</keyword>
<dbReference type="AlphaFoldDB" id="A0AAV0KYR5"/>